<dbReference type="Proteomes" id="UP000178461">
    <property type="component" value="Unassembled WGS sequence"/>
</dbReference>
<feature type="domain" description="NAD-dependent epimerase/dehydratase" evidence="1">
    <location>
        <begin position="10"/>
        <end position="237"/>
    </location>
</feature>
<dbReference type="InterPro" id="IPR036291">
    <property type="entry name" value="NAD(P)-bd_dom_sf"/>
</dbReference>
<dbReference type="Gene3D" id="3.90.25.10">
    <property type="entry name" value="UDP-galactose 4-epimerase, domain 1"/>
    <property type="match status" value="1"/>
</dbReference>
<dbReference type="EMBL" id="MFJW01000015">
    <property type="protein sequence ID" value="OGG29797.1"/>
    <property type="molecule type" value="Genomic_DNA"/>
</dbReference>
<dbReference type="PANTHER" id="PTHR43238:SF1">
    <property type="entry name" value="GDP-L-FUCOSE SYNTHASE"/>
    <property type="match status" value="1"/>
</dbReference>
<organism evidence="2 3">
    <name type="scientific">Candidatus Gottesmanbacteria bacterium RIFCSPLOWO2_01_FULL_46_21</name>
    <dbReference type="NCBI Taxonomy" id="1798393"/>
    <lineage>
        <taxon>Bacteria</taxon>
        <taxon>Candidatus Gottesmaniibacteriota</taxon>
    </lineage>
</organism>
<accession>A0A1F6AZR5</accession>
<sequence>MNSFWKRKRILVTGAGGFVGSHVVDRLIKTRGVSIKNIRAHGLKNGDLREFPSAQKAVEGIDIVIHLAADVGGIGYSRTHPATQFRSCTLIDLAVFEAAARAHIGKFVAVSSSVAYPKNAPSPLSEDHFFDGPPAETALGYGYAKRGTAILAQVYAKERGLPAVLVIPNNAYGPGQEIDLVKGHVIPSLIYKCLTQKELVVWGDGSEIRDFLYAQDLAEGILLAAERLTNPSPVNIGSGRGMSIRQLVSLIVKLTRFEGNVTFDTTQAKGQKERIVDIAREKSELGFRPKWNVPDGLKKTVTWVKEQTS</sequence>
<dbReference type="InterPro" id="IPR001509">
    <property type="entry name" value="Epimerase_deHydtase"/>
</dbReference>
<evidence type="ECO:0000313" key="3">
    <source>
        <dbReference type="Proteomes" id="UP000178461"/>
    </source>
</evidence>
<gene>
    <name evidence="2" type="ORF">A2971_01460</name>
</gene>
<protein>
    <recommendedName>
        <fullName evidence="1">NAD-dependent epimerase/dehydratase domain-containing protein</fullName>
    </recommendedName>
</protein>
<reference evidence="2 3" key="1">
    <citation type="journal article" date="2016" name="Nat. Commun.">
        <title>Thousands of microbial genomes shed light on interconnected biogeochemical processes in an aquifer system.</title>
        <authorList>
            <person name="Anantharaman K."/>
            <person name="Brown C.T."/>
            <person name="Hug L.A."/>
            <person name="Sharon I."/>
            <person name="Castelle C.J."/>
            <person name="Probst A.J."/>
            <person name="Thomas B.C."/>
            <person name="Singh A."/>
            <person name="Wilkins M.J."/>
            <person name="Karaoz U."/>
            <person name="Brodie E.L."/>
            <person name="Williams K.H."/>
            <person name="Hubbard S.S."/>
            <person name="Banfield J.F."/>
        </authorList>
    </citation>
    <scope>NUCLEOTIDE SEQUENCE [LARGE SCALE GENOMIC DNA]</scope>
</reference>
<dbReference type="GO" id="GO:0050577">
    <property type="term" value="F:GDP-L-fucose synthase activity"/>
    <property type="evidence" value="ECO:0007669"/>
    <property type="project" value="TreeGrafter"/>
</dbReference>
<dbReference type="SUPFAM" id="SSF51735">
    <property type="entry name" value="NAD(P)-binding Rossmann-fold domains"/>
    <property type="match status" value="1"/>
</dbReference>
<evidence type="ECO:0000259" key="1">
    <source>
        <dbReference type="Pfam" id="PF01370"/>
    </source>
</evidence>
<evidence type="ECO:0000313" key="2">
    <source>
        <dbReference type="EMBL" id="OGG29797.1"/>
    </source>
</evidence>
<dbReference type="PANTHER" id="PTHR43238">
    <property type="entry name" value="GDP-L-FUCOSE SYNTHASE"/>
    <property type="match status" value="1"/>
</dbReference>
<dbReference type="Gene3D" id="3.40.50.720">
    <property type="entry name" value="NAD(P)-binding Rossmann-like Domain"/>
    <property type="match status" value="1"/>
</dbReference>
<dbReference type="AlphaFoldDB" id="A0A1F6AZR5"/>
<dbReference type="Pfam" id="PF01370">
    <property type="entry name" value="Epimerase"/>
    <property type="match status" value="1"/>
</dbReference>
<name>A0A1F6AZR5_9BACT</name>
<comment type="caution">
    <text evidence="2">The sequence shown here is derived from an EMBL/GenBank/DDBJ whole genome shotgun (WGS) entry which is preliminary data.</text>
</comment>
<proteinExistence type="predicted"/>